<dbReference type="EMBL" id="DF237853">
    <property type="protein sequence ID" value="GAQ92017.1"/>
    <property type="molecule type" value="Genomic_DNA"/>
</dbReference>
<gene>
    <name evidence="2" type="ORF">KFL_009040090</name>
</gene>
<dbReference type="OMA" id="SEDNTEC"/>
<proteinExistence type="predicted"/>
<keyword evidence="3" id="KW-1185">Reference proteome</keyword>
<reference evidence="2 3" key="1">
    <citation type="journal article" date="2014" name="Nat. Commun.">
        <title>Klebsormidium flaccidum genome reveals primary factors for plant terrestrial adaptation.</title>
        <authorList>
            <person name="Hori K."/>
            <person name="Maruyama F."/>
            <person name="Fujisawa T."/>
            <person name="Togashi T."/>
            <person name="Yamamoto N."/>
            <person name="Seo M."/>
            <person name="Sato S."/>
            <person name="Yamada T."/>
            <person name="Mori H."/>
            <person name="Tajima N."/>
            <person name="Moriyama T."/>
            <person name="Ikeuchi M."/>
            <person name="Watanabe M."/>
            <person name="Wada H."/>
            <person name="Kobayashi K."/>
            <person name="Saito M."/>
            <person name="Masuda T."/>
            <person name="Sasaki-Sekimoto Y."/>
            <person name="Mashiguchi K."/>
            <person name="Awai K."/>
            <person name="Shimojima M."/>
            <person name="Masuda S."/>
            <person name="Iwai M."/>
            <person name="Nobusawa T."/>
            <person name="Narise T."/>
            <person name="Kondo S."/>
            <person name="Saito H."/>
            <person name="Sato R."/>
            <person name="Murakawa M."/>
            <person name="Ihara Y."/>
            <person name="Oshima-Yamada Y."/>
            <person name="Ohtaka K."/>
            <person name="Satoh M."/>
            <person name="Sonobe K."/>
            <person name="Ishii M."/>
            <person name="Ohtani R."/>
            <person name="Kanamori-Sato M."/>
            <person name="Honoki R."/>
            <person name="Miyazaki D."/>
            <person name="Mochizuki H."/>
            <person name="Umetsu J."/>
            <person name="Higashi K."/>
            <person name="Shibata D."/>
            <person name="Kamiya Y."/>
            <person name="Sato N."/>
            <person name="Nakamura Y."/>
            <person name="Tabata S."/>
            <person name="Ida S."/>
            <person name="Kurokawa K."/>
            <person name="Ohta H."/>
        </authorList>
    </citation>
    <scope>NUCLEOTIDE SEQUENCE [LARGE SCALE GENOMIC DNA]</scope>
    <source>
        <strain evidence="2 3">NIES-2285</strain>
    </source>
</reference>
<feature type="domain" description="Peptidase S74" evidence="1">
    <location>
        <begin position="1561"/>
        <end position="1683"/>
    </location>
</feature>
<evidence type="ECO:0000313" key="2">
    <source>
        <dbReference type="EMBL" id="GAQ92017.1"/>
    </source>
</evidence>
<dbReference type="PROSITE" id="PS51688">
    <property type="entry name" value="ICA"/>
    <property type="match status" value="1"/>
</dbReference>
<dbReference type="InterPro" id="IPR030392">
    <property type="entry name" value="S74_ICA"/>
</dbReference>
<dbReference type="Pfam" id="PF13884">
    <property type="entry name" value="Peptidase_S74"/>
    <property type="match status" value="1"/>
</dbReference>
<accession>A0A1Y1ITN5</accession>
<evidence type="ECO:0000259" key="1">
    <source>
        <dbReference type="PROSITE" id="PS51688"/>
    </source>
</evidence>
<sequence length="1683" mass="171533">MEPLRGTVSFPTSSIGAAAISGSLATNNIPNLDASKITTGSFIVGAFGSTNIATTGTLNCGNIGGGAAIFSSVYSPGPILSGGFAAPTQQGAYLTWNRNGGLGMTTLANARGTGGGGWEFVSYSGVPAFEQVAATIGSTGALNAASGTFSGAISGTTGTFSGAVSGTTGTYSGAVSATTVKTSASVFSQCTQGARGFVSYSDGMSYYMLATSSNDSSGSFNALRPFILDLATGNVTLANNQVTLNHSTGSYVGQAISATSGTFSSALSGSSVSSTSGLTNNMPGILVVKNQTDSGVARDTGNLFIKGTIGSSTVRVGGTAYLNDVDCGNVIAPGRTLRSYTATFDTTANGVRDIVTFVGTTGSVAFDVTVATSGSFQTMVKKYSFAAGHNLTTSAWRRCMPLSAYNGNPDEYELQISGNGSTTKLRLVHSSPSVASTVTLTLSATYSQGDIPTVTSTVANAQYTDANWATYAYASTTSIAQANSYVGIGTAAPTCSLDFGQTGGNKQLGLYTSTGSWYGIGASNAIMAYQTGGAHTFYVGSTSSSLGTSAVSINSSGTLNTGAISCTGSLGVSGGLTTGAGQGVSMPGIVTINDSTDSGASRGIHYWASGDANWKGYMCGSGANKSGANGSACASLDSRTSYHIRNRVFNSSTTGFIWENSSEQCLMSIAGDSGNLFIKGGIGSSSVRVTGTAYLSALDCGPISTNNSNVNAGTGSVSGAGAFSGTTNTLTGGSFVKRTLTVTASPSYSTPAWYKLATFLTNGSYVSGAITVVGTLACVSSPVRFTANIGFHTQNPSFNASLTLDSADGANDPFASGQFDIALYVDNSGTALYVYAKQAMTYMTMSLDVTCTQFEGNGLTIYPSTAFALAYAPTNAQLMTADSTLASVLSSNSFNTLCGSNKFLTKGSALTVGGSISGGIVTCTGLNLTSSGAGSAIASTNYASALATGNFNVSYFGVSSAANNAAWYLFMNAGGAGSSSNYAAYGIQGKSVGTGSFNICANGNFGICTASPQYTLDVSGTGRYTGALSCGSLSTSGAVSTNGNFVDTGGGGIACGTIFSSLLLPVDHGTNDIGSDGNYWRNAMLTGKVTASSYSGLPRKHWNAMTQNVYGNSGKYYRIASILAASSGANGGSVHISGAIGGFGSDQMAVIDCTISSRSLYSVRGSAYGGVASAKAAVDIAVVMEADSSFNIYIHTIQSFVCWDLSVEAAGTNVTSYEPTDGDVTPSGNIVTPSVMSVLGQVNEYSTMTTSFNSFTYNGSAVLTGSANSGAISCGTLTSSSGLVTKNKADSSLSGMASSYAYSAADNYPMFQQFNWTHDNIALFFDMWYNGSDTSASSTGSFGIRKMGGTLRFVAGVAAANSAVFTTSAITINTSAQVGINNTNPSYNLDVSGTARVTGALTSGNITCGAIAAQGNSISAGSIACTAVNPETTASYDVGTSALAWRNQYFSGTRYSTGNAGFTASSTSAFTPLAPYHMFANPNADDNTLILGSGTAGAGFVLDDIVNAKWKMTTGGYNLSFYQQSSGTASQYTTSFFTRRVFFSNAGQIYAQNTAIAAISSDERVKTNIRPITGALDRICGMTGRIFDYKYPEAHNGDKNVIGFIAQEIEEDFPELSCSGEAQCPEEAELCPDGVKSYGIGTAFHANVVEAFKELRGQKDEEIQVLRDLVASLAARIAALENA</sequence>
<name>A0A1Y1ITN5_KLENI</name>
<protein>
    <recommendedName>
        <fullName evidence="1">Peptidase S74 domain-containing protein</fullName>
    </recommendedName>
</protein>
<dbReference type="OrthoDB" id="27041at2759"/>
<dbReference type="Proteomes" id="UP000054558">
    <property type="component" value="Unassembled WGS sequence"/>
</dbReference>
<evidence type="ECO:0000313" key="3">
    <source>
        <dbReference type="Proteomes" id="UP000054558"/>
    </source>
</evidence>
<organism evidence="2 3">
    <name type="scientific">Klebsormidium nitens</name>
    <name type="common">Green alga</name>
    <name type="synonym">Ulothrix nitens</name>
    <dbReference type="NCBI Taxonomy" id="105231"/>
    <lineage>
        <taxon>Eukaryota</taxon>
        <taxon>Viridiplantae</taxon>
        <taxon>Streptophyta</taxon>
        <taxon>Klebsormidiophyceae</taxon>
        <taxon>Klebsormidiales</taxon>
        <taxon>Klebsormidiaceae</taxon>
        <taxon>Klebsormidium</taxon>
    </lineage>
</organism>